<proteinExistence type="predicted"/>
<evidence type="ECO:0000256" key="4">
    <source>
        <dbReference type="SAM" id="Phobius"/>
    </source>
</evidence>
<dbReference type="RefSeq" id="WP_212695160.1">
    <property type="nucleotide sequence ID" value="NZ_CP058649.1"/>
</dbReference>
<evidence type="ECO:0000313" key="7">
    <source>
        <dbReference type="Proteomes" id="UP000683246"/>
    </source>
</evidence>
<protein>
    <submittedName>
        <fullName evidence="6">AraC family transcriptional regulator</fullName>
    </submittedName>
</protein>
<dbReference type="PROSITE" id="PS01124">
    <property type="entry name" value="HTH_ARAC_FAMILY_2"/>
    <property type="match status" value="1"/>
</dbReference>
<keyword evidence="4" id="KW-0812">Transmembrane</keyword>
<evidence type="ECO:0000256" key="3">
    <source>
        <dbReference type="ARBA" id="ARBA00023163"/>
    </source>
</evidence>
<dbReference type="Gene3D" id="1.10.10.60">
    <property type="entry name" value="Homeodomain-like"/>
    <property type="match status" value="2"/>
</dbReference>
<dbReference type="SMART" id="SM00342">
    <property type="entry name" value="HTH_ARAC"/>
    <property type="match status" value="1"/>
</dbReference>
<dbReference type="AlphaFoldDB" id="A0A8J8MMA2"/>
<evidence type="ECO:0000256" key="1">
    <source>
        <dbReference type="ARBA" id="ARBA00023015"/>
    </source>
</evidence>
<keyword evidence="4" id="KW-0472">Membrane</keyword>
<keyword evidence="3" id="KW-0804">Transcription</keyword>
<evidence type="ECO:0000259" key="5">
    <source>
        <dbReference type="PROSITE" id="PS01124"/>
    </source>
</evidence>
<evidence type="ECO:0000313" key="6">
    <source>
        <dbReference type="EMBL" id="QUI24467.1"/>
    </source>
</evidence>
<dbReference type="InterPro" id="IPR009057">
    <property type="entry name" value="Homeodomain-like_sf"/>
</dbReference>
<dbReference type="PANTHER" id="PTHR43280">
    <property type="entry name" value="ARAC-FAMILY TRANSCRIPTIONAL REGULATOR"/>
    <property type="match status" value="1"/>
</dbReference>
<organism evidence="6 7">
    <name type="scientific">Vallitalea pronyensis</name>
    <dbReference type="NCBI Taxonomy" id="1348613"/>
    <lineage>
        <taxon>Bacteria</taxon>
        <taxon>Bacillati</taxon>
        <taxon>Bacillota</taxon>
        <taxon>Clostridia</taxon>
        <taxon>Lachnospirales</taxon>
        <taxon>Vallitaleaceae</taxon>
        <taxon>Vallitalea</taxon>
    </lineage>
</organism>
<accession>A0A8J8MMA2</accession>
<sequence>MNKRFLRQLLKLFIPYLSIIIFIFVSSGIMYFIAFKKIESNELKMQEEYIEQSKLVLDRRFEEVFNVIYHLKNTPIITTFSEYNENDIKNNYNLAVKLHNALQNLRFVNEVIDTYYIFYKNSKIVANTDSLSRYEYFEDERILDDYTTKSDFWDSLFDDYYNNDILSVENQYRKKLQTIPIKATVGYEINDQDATIYLRINSEKIRENMIGYSHMFDGNIFVVDNQGKVLVSLNDKYGIIENEYMDIANFKDDLITITADSEVIPYTYVLTRSSEQVFKEIKAFRIGANTAILIILLVGLMVSALLARHNTMPLIKLMDNNALLAKRVENQLPYLRMTFLEKWLKGDYVAIEEIIYITKFLKTQYVGNFYTVVVIDYNEQIDIFNDMNESRIHEMEVKRMLIHELLTEDILKEEFMHNINSNKLAVIFVADCSEIDTFKGMIKEKILQCDNILTEAGMNEVYFGIGKIYKDMSSVAISLTNGMDAISFACTKRGEKITWYEDIVINQDICYYPPELESRLYNCTRAGDQAQLTQVLRELLQKNVIEKNLNHQMQKLFINELCGTLVKIQGRALGNDGVVNEIIKTAFEKIKDMTDLEKIQYCKHIFIKVCEVYSAKREERHTHVMEKIDAFIKENFANPDFGLPIIAEVFNVSYTYLSEIIKEYKDMSFVNYLQYLRMEKARELLVETDLQVKDIFLASGYNSSNSFGKAFKRNHGVTASVYRERHRSDFGS</sequence>
<name>A0A8J8MMA2_9FIRM</name>
<keyword evidence="2" id="KW-0238">DNA-binding</keyword>
<feature type="transmembrane region" description="Helical" evidence="4">
    <location>
        <begin position="286"/>
        <end position="307"/>
    </location>
</feature>
<dbReference type="EMBL" id="CP058649">
    <property type="protein sequence ID" value="QUI24467.1"/>
    <property type="molecule type" value="Genomic_DNA"/>
</dbReference>
<reference evidence="6" key="1">
    <citation type="submission" date="2020-07" db="EMBL/GenBank/DDBJ databases">
        <title>Vallitalea pronyensis genome.</title>
        <authorList>
            <person name="Postec A."/>
        </authorList>
    </citation>
    <scope>NUCLEOTIDE SEQUENCE</scope>
    <source>
        <strain evidence="6">FatNI3</strain>
    </source>
</reference>
<dbReference type="KEGG" id="vpy:HZI73_20140"/>
<dbReference type="Pfam" id="PF12833">
    <property type="entry name" value="HTH_18"/>
    <property type="match status" value="1"/>
</dbReference>
<feature type="domain" description="HTH araC/xylS-type" evidence="5">
    <location>
        <begin position="626"/>
        <end position="725"/>
    </location>
</feature>
<dbReference type="Proteomes" id="UP000683246">
    <property type="component" value="Chromosome"/>
</dbReference>
<gene>
    <name evidence="6" type="ORF">HZI73_20140</name>
</gene>
<keyword evidence="7" id="KW-1185">Reference proteome</keyword>
<keyword evidence="1" id="KW-0805">Transcription regulation</keyword>
<dbReference type="GO" id="GO:0043565">
    <property type="term" value="F:sequence-specific DNA binding"/>
    <property type="evidence" value="ECO:0007669"/>
    <property type="project" value="InterPro"/>
</dbReference>
<dbReference type="SUPFAM" id="SSF46689">
    <property type="entry name" value="Homeodomain-like"/>
    <property type="match status" value="1"/>
</dbReference>
<feature type="transmembrane region" description="Helical" evidence="4">
    <location>
        <begin position="12"/>
        <end position="35"/>
    </location>
</feature>
<evidence type="ECO:0000256" key="2">
    <source>
        <dbReference type="ARBA" id="ARBA00023125"/>
    </source>
</evidence>
<dbReference type="GO" id="GO:0003700">
    <property type="term" value="F:DNA-binding transcription factor activity"/>
    <property type="evidence" value="ECO:0007669"/>
    <property type="project" value="InterPro"/>
</dbReference>
<dbReference type="PANTHER" id="PTHR43280:SF2">
    <property type="entry name" value="HTH-TYPE TRANSCRIPTIONAL REGULATOR EXSA"/>
    <property type="match status" value="1"/>
</dbReference>
<keyword evidence="4" id="KW-1133">Transmembrane helix</keyword>
<dbReference type="InterPro" id="IPR018060">
    <property type="entry name" value="HTH_AraC"/>
</dbReference>